<dbReference type="HOGENOM" id="CLU_1821102_0_0_2"/>
<dbReference type="RefSeq" id="WP_012717930.1">
    <property type="nucleotide sequence ID" value="NC_012623.1"/>
</dbReference>
<evidence type="ECO:0000313" key="2">
    <source>
        <dbReference type="Proteomes" id="UP000006818"/>
    </source>
</evidence>
<sequence length="141" mass="16385">MQPSNANKLKPHKLLNYFESLLNNSLDEVFIRRIISAVYFSLFNYWSMKNICKGNKGKGYNNDSFPHTQFIQDLASSGLDPQIYLLYVYRVAVDHYTLNPTKVTLTSHPYKGRTQNVKIDENILRKILESAKDVLSFLDNY</sequence>
<dbReference type="EMBL" id="CP001404">
    <property type="protein sequence ID" value="ACP49382.1"/>
    <property type="molecule type" value="Genomic_DNA"/>
</dbReference>
<accession>C3NKQ9</accession>
<dbReference type="GeneID" id="7810433"/>
<dbReference type="AlphaFoldDB" id="C3NKQ9"/>
<evidence type="ECO:0000313" key="1">
    <source>
        <dbReference type="EMBL" id="ACP49382.1"/>
    </source>
</evidence>
<name>C3NKQ9_SACI1</name>
<proteinExistence type="predicted"/>
<dbReference type="KEGG" id="sin:YN1551_2415"/>
<organism evidence="1 2">
    <name type="scientific">Saccharolobus islandicus (strain Y.N.15.51 / Yellowstone #2)</name>
    <name type="common">Sulfolobus islandicus</name>
    <dbReference type="NCBI Taxonomy" id="419942"/>
    <lineage>
        <taxon>Archaea</taxon>
        <taxon>Thermoproteota</taxon>
        <taxon>Thermoprotei</taxon>
        <taxon>Sulfolobales</taxon>
        <taxon>Sulfolobaceae</taxon>
        <taxon>Saccharolobus</taxon>
    </lineage>
</organism>
<protein>
    <submittedName>
        <fullName evidence="1">Uncharacterized protein</fullName>
    </submittedName>
</protein>
<reference evidence="1 2" key="1">
    <citation type="journal article" date="2009" name="Proc. Natl. Acad. Sci. U.S.A.">
        <title>Biogeography of the Sulfolobus islandicus pan-genome.</title>
        <authorList>
            <person name="Reno M.L."/>
            <person name="Held N.L."/>
            <person name="Fields C.J."/>
            <person name="Burke P.V."/>
            <person name="Whitaker R.J."/>
        </authorList>
    </citation>
    <scope>NUCLEOTIDE SEQUENCE [LARGE SCALE GENOMIC DNA]</scope>
    <source>
        <strain evidence="2">Y.N.15.51 / Yellowstone #2</strain>
    </source>
</reference>
<dbReference type="Proteomes" id="UP000006818">
    <property type="component" value="Chromosome"/>
</dbReference>
<gene>
    <name evidence="1" type="ordered locus">YN1551_2415</name>
</gene>